<evidence type="ECO:0000313" key="10">
    <source>
        <dbReference type="Proteomes" id="UP000594638"/>
    </source>
</evidence>
<keyword evidence="10" id="KW-1185">Reference proteome</keyword>
<dbReference type="GO" id="GO:0016020">
    <property type="term" value="C:membrane"/>
    <property type="evidence" value="ECO:0007669"/>
    <property type="project" value="UniProtKB-SubCell"/>
</dbReference>
<dbReference type="AlphaFoldDB" id="A0A8S0SBN0"/>
<evidence type="ECO:0000256" key="4">
    <source>
        <dbReference type="ARBA" id="ARBA00022692"/>
    </source>
</evidence>
<reference evidence="9 10" key="1">
    <citation type="submission" date="2019-12" db="EMBL/GenBank/DDBJ databases">
        <authorList>
            <person name="Alioto T."/>
            <person name="Alioto T."/>
            <person name="Gomez Garrido J."/>
        </authorList>
    </citation>
    <scope>NUCLEOTIDE SEQUENCE [LARGE SCALE GENOMIC DNA]</scope>
</reference>
<organism evidence="9 10">
    <name type="scientific">Olea europaea subsp. europaea</name>
    <dbReference type="NCBI Taxonomy" id="158383"/>
    <lineage>
        <taxon>Eukaryota</taxon>
        <taxon>Viridiplantae</taxon>
        <taxon>Streptophyta</taxon>
        <taxon>Embryophyta</taxon>
        <taxon>Tracheophyta</taxon>
        <taxon>Spermatophyta</taxon>
        <taxon>Magnoliopsida</taxon>
        <taxon>eudicotyledons</taxon>
        <taxon>Gunneridae</taxon>
        <taxon>Pentapetalae</taxon>
        <taxon>asterids</taxon>
        <taxon>lamiids</taxon>
        <taxon>Lamiales</taxon>
        <taxon>Oleaceae</taxon>
        <taxon>Oleeae</taxon>
        <taxon>Olea</taxon>
    </lineage>
</organism>
<evidence type="ECO:0000256" key="5">
    <source>
        <dbReference type="ARBA" id="ARBA00022970"/>
    </source>
</evidence>
<dbReference type="Proteomes" id="UP000594638">
    <property type="component" value="Unassembled WGS sequence"/>
</dbReference>
<dbReference type="OrthoDB" id="1930784at2759"/>
<keyword evidence="5" id="KW-0029">Amino-acid transport</keyword>
<evidence type="ECO:0000256" key="2">
    <source>
        <dbReference type="ARBA" id="ARBA00009977"/>
    </source>
</evidence>
<accession>A0A8S0SBN0</accession>
<keyword evidence="4" id="KW-0812">Transmembrane</keyword>
<evidence type="ECO:0000313" key="9">
    <source>
        <dbReference type="EMBL" id="CAA2989788.1"/>
    </source>
</evidence>
<feature type="region of interest" description="Disordered" evidence="8">
    <location>
        <begin position="22"/>
        <end position="52"/>
    </location>
</feature>
<sequence>MNSSMGQSNVFDDDDDFIDPLLRRQESSSRGKSPIDEAPSAAHNSPNEPHPHRAQWVDEVAFYLIVALTSYLPLQRTGCSLSTLFLAIFITSCTYLKLIDSLENRRNRGGPSSESGALELAQPAVEYYLVIMAGNDRPTFLATPMSSRES</sequence>
<dbReference type="GO" id="GO:0006865">
    <property type="term" value="P:amino acid transport"/>
    <property type="evidence" value="ECO:0007669"/>
    <property type="project" value="UniProtKB-KW"/>
</dbReference>
<comment type="similarity">
    <text evidence="2">Belongs to the GLUTAMINE DUMPER 1 (TC 9.B.60) family.</text>
</comment>
<keyword evidence="6" id="KW-1133">Transmembrane helix</keyword>
<comment type="caution">
    <text evidence="9">The sequence shown here is derived from an EMBL/GenBank/DDBJ whole genome shotgun (WGS) entry which is preliminary data.</text>
</comment>
<evidence type="ECO:0000256" key="1">
    <source>
        <dbReference type="ARBA" id="ARBA00004167"/>
    </source>
</evidence>
<keyword evidence="7" id="KW-0472">Membrane</keyword>
<gene>
    <name evidence="9" type="ORF">OLEA9_A062091</name>
</gene>
<keyword evidence="3" id="KW-0813">Transport</keyword>
<evidence type="ECO:0000256" key="6">
    <source>
        <dbReference type="ARBA" id="ARBA00022989"/>
    </source>
</evidence>
<feature type="compositionally biased region" description="Basic and acidic residues" evidence="8">
    <location>
        <begin position="22"/>
        <end position="35"/>
    </location>
</feature>
<dbReference type="EMBL" id="CACTIH010004150">
    <property type="protein sequence ID" value="CAA2989788.1"/>
    <property type="molecule type" value="Genomic_DNA"/>
</dbReference>
<proteinExistence type="inferred from homology"/>
<protein>
    <submittedName>
        <fullName evidence="9">Uncharacterized protein</fullName>
    </submittedName>
</protein>
<evidence type="ECO:0000256" key="7">
    <source>
        <dbReference type="ARBA" id="ARBA00023136"/>
    </source>
</evidence>
<name>A0A8S0SBN0_OLEEU</name>
<dbReference type="PANTHER" id="PTHR33228">
    <property type="entry name" value="PROTEIN GLUTAMINE DUMPER 4-RELATED"/>
    <property type="match status" value="1"/>
</dbReference>
<dbReference type="Gramene" id="OE9A062091T1">
    <property type="protein sequence ID" value="OE9A062091C1"/>
    <property type="gene ID" value="OE9A062091"/>
</dbReference>
<comment type="subcellular location">
    <subcellularLocation>
        <location evidence="1">Membrane</location>
        <topology evidence="1">Single-pass membrane protein</topology>
    </subcellularLocation>
</comment>
<evidence type="ECO:0000256" key="3">
    <source>
        <dbReference type="ARBA" id="ARBA00022448"/>
    </source>
</evidence>
<dbReference type="InterPro" id="IPR040359">
    <property type="entry name" value="GDU"/>
</dbReference>
<dbReference type="PANTHER" id="PTHR33228:SF77">
    <property type="entry name" value="PROTEIN GLUTAMINE DUMPER 2"/>
    <property type="match status" value="1"/>
</dbReference>
<evidence type="ECO:0000256" key="8">
    <source>
        <dbReference type="SAM" id="MobiDB-lite"/>
    </source>
</evidence>
<dbReference type="GO" id="GO:0080143">
    <property type="term" value="P:regulation of amino acid export"/>
    <property type="evidence" value="ECO:0007669"/>
    <property type="project" value="InterPro"/>
</dbReference>